<dbReference type="PANTHER" id="PTHR31284:SF22">
    <property type="entry name" value="ACID PHOSPHATASE"/>
    <property type="match status" value="1"/>
</dbReference>
<dbReference type="EMBL" id="PGOL01003807">
    <property type="protein sequence ID" value="PKI39610.1"/>
    <property type="molecule type" value="Genomic_DNA"/>
</dbReference>
<protein>
    <submittedName>
        <fullName evidence="1">Uncharacterized protein</fullName>
    </submittedName>
</protein>
<organism evidence="1 2">
    <name type="scientific">Punica granatum</name>
    <name type="common">Pomegranate</name>
    <dbReference type="NCBI Taxonomy" id="22663"/>
    <lineage>
        <taxon>Eukaryota</taxon>
        <taxon>Viridiplantae</taxon>
        <taxon>Streptophyta</taxon>
        <taxon>Embryophyta</taxon>
        <taxon>Tracheophyta</taxon>
        <taxon>Spermatophyta</taxon>
        <taxon>Magnoliopsida</taxon>
        <taxon>eudicotyledons</taxon>
        <taxon>Gunneridae</taxon>
        <taxon>Pentapetalae</taxon>
        <taxon>rosids</taxon>
        <taxon>malvids</taxon>
        <taxon>Myrtales</taxon>
        <taxon>Lythraceae</taxon>
        <taxon>Punica</taxon>
    </lineage>
</organism>
<sequence length="304" mass="34384">MSAYAHQMEREFSARSLPSRGNSEVASSIGSTEFGFYMTSFAATVFIAALVTTGILLVTLLIALTVMLQSCESKNAGIIEIKRFSNNNRDVCRIFDLHAELNGLHEIEYPSTCHDLAVSYVRGGQYERDLSISIAIAEDYFSEIRPLGNGLDLILIDIDDILSSSSHQRSERDAFIHYIDKANRLRNHSVLKLYLKLQATRWSLGLLTRNLEQNKDIVTNQLVSAGFKNWSSLIMRFDNETQMDSREYFHRKREVLHDTGYRIKGTISSQLDALTGPGSGERVFKIPNPMHQSLFYPFDGARTE</sequence>
<dbReference type="Pfam" id="PF03767">
    <property type="entry name" value="Acid_phosphat_B"/>
    <property type="match status" value="1"/>
</dbReference>
<proteinExistence type="predicted"/>
<name>A0A2I0I7G4_PUNGR</name>
<evidence type="ECO:0000313" key="1">
    <source>
        <dbReference type="EMBL" id="PKI39610.1"/>
    </source>
</evidence>
<reference evidence="1 2" key="1">
    <citation type="submission" date="2017-11" db="EMBL/GenBank/DDBJ databases">
        <title>De-novo sequencing of pomegranate (Punica granatum L.) genome.</title>
        <authorList>
            <person name="Akparov Z."/>
            <person name="Amiraslanov A."/>
            <person name="Hajiyeva S."/>
            <person name="Abbasov M."/>
            <person name="Kaur K."/>
            <person name="Hamwieh A."/>
            <person name="Solovyev V."/>
            <person name="Salamov A."/>
            <person name="Braich B."/>
            <person name="Kosarev P."/>
            <person name="Mahmoud A."/>
            <person name="Hajiyev E."/>
            <person name="Babayeva S."/>
            <person name="Izzatullayeva V."/>
            <person name="Mammadov A."/>
            <person name="Mammadov A."/>
            <person name="Sharifova S."/>
            <person name="Ojaghi J."/>
            <person name="Eynullazada K."/>
            <person name="Bayramov B."/>
            <person name="Abdulazimova A."/>
            <person name="Shahmuradov I."/>
        </authorList>
    </citation>
    <scope>NUCLEOTIDE SEQUENCE [LARGE SCALE GENOMIC DNA]</scope>
    <source>
        <strain evidence="2">cv. AG2017</strain>
        <tissue evidence="1">Leaf</tissue>
    </source>
</reference>
<dbReference type="PANTHER" id="PTHR31284">
    <property type="entry name" value="ACID PHOSPHATASE-LIKE PROTEIN"/>
    <property type="match status" value="1"/>
</dbReference>
<dbReference type="InterPro" id="IPR005519">
    <property type="entry name" value="Acid_phosphat_B-like"/>
</dbReference>
<dbReference type="OrthoDB" id="1900337at2759"/>
<comment type="caution">
    <text evidence="1">The sequence shown here is derived from an EMBL/GenBank/DDBJ whole genome shotgun (WGS) entry which is preliminary data.</text>
</comment>
<gene>
    <name evidence="1" type="ORF">CRG98_040080</name>
</gene>
<accession>A0A2I0I7G4</accession>
<dbReference type="STRING" id="22663.A0A2I0I7G4"/>
<dbReference type="InterPro" id="IPR023214">
    <property type="entry name" value="HAD_sf"/>
</dbReference>
<dbReference type="GeneID" id="116195126"/>
<dbReference type="Gene3D" id="3.40.50.1000">
    <property type="entry name" value="HAD superfamily/HAD-like"/>
    <property type="match status" value="1"/>
</dbReference>
<dbReference type="AlphaFoldDB" id="A0A2I0I7G4"/>
<keyword evidence="2" id="KW-1185">Reference proteome</keyword>
<dbReference type="Proteomes" id="UP000233551">
    <property type="component" value="Unassembled WGS sequence"/>
</dbReference>
<evidence type="ECO:0000313" key="2">
    <source>
        <dbReference type="Proteomes" id="UP000233551"/>
    </source>
</evidence>